<dbReference type="AlphaFoldDB" id="A0A6A5X2P7"/>
<gene>
    <name evidence="1" type="ORF">P154DRAFT_423141</name>
</gene>
<accession>A0A6A5X2P7</accession>
<protein>
    <submittedName>
        <fullName evidence="1">Uncharacterized protein</fullName>
    </submittedName>
</protein>
<dbReference type="EMBL" id="ML977561">
    <property type="protein sequence ID" value="KAF2006086.1"/>
    <property type="molecule type" value="Genomic_DNA"/>
</dbReference>
<evidence type="ECO:0000313" key="2">
    <source>
        <dbReference type="Proteomes" id="UP000799779"/>
    </source>
</evidence>
<reference evidence="1" key="1">
    <citation type="journal article" date="2020" name="Stud. Mycol.">
        <title>101 Dothideomycetes genomes: a test case for predicting lifestyles and emergence of pathogens.</title>
        <authorList>
            <person name="Haridas S."/>
            <person name="Albert R."/>
            <person name="Binder M."/>
            <person name="Bloem J."/>
            <person name="Labutti K."/>
            <person name="Salamov A."/>
            <person name="Andreopoulos B."/>
            <person name="Baker S."/>
            <person name="Barry K."/>
            <person name="Bills G."/>
            <person name="Bluhm B."/>
            <person name="Cannon C."/>
            <person name="Castanera R."/>
            <person name="Culley D."/>
            <person name="Daum C."/>
            <person name="Ezra D."/>
            <person name="Gonzalez J."/>
            <person name="Henrissat B."/>
            <person name="Kuo A."/>
            <person name="Liang C."/>
            <person name="Lipzen A."/>
            <person name="Lutzoni F."/>
            <person name="Magnuson J."/>
            <person name="Mondo S."/>
            <person name="Nolan M."/>
            <person name="Ohm R."/>
            <person name="Pangilinan J."/>
            <person name="Park H.-J."/>
            <person name="Ramirez L."/>
            <person name="Alfaro M."/>
            <person name="Sun H."/>
            <person name="Tritt A."/>
            <person name="Yoshinaga Y."/>
            <person name="Zwiers L.-H."/>
            <person name="Turgeon B."/>
            <person name="Goodwin S."/>
            <person name="Spatafora J."/>
            <person name="Crous P."/>
            <person name="Grigoriev I."/>
        </authorList>
    </citation>
    <scope>NUCLEOTIDE SEQUENCE</scope>
    <source>
        <strain evidence="1">CBS 123094</strain>
    </source>
</reference>
<feature type="non-terminal residue" evidence="1">
    <location>
        <position position="1"/>
    </location>
</feature>
<dbReference type="OrthoDB" id="5173931at2759"/>
<evidence type="ECO:0000313" key="1">
    <source>
        <dbReference type="EMBL" id="KAF2006086.1"/>
    </source>
</evidence>
<keyword evidence="2" id="KW-1185">Reference proteome</keyword>
<organism evidence="1 2">
    <name type="scientific">Amniculicola lignicola CBS 123094</name>
    <dbReference type="NCBI Taxonomy" id="1392246"/>
    <lineage>
        <taxon>Eukaryota</taxon>
        <taxon>Fungi</taxon>
        <taxon>Dikarya</taxon>
        <taxon>Ascomycota</taxon>
        <taxon>Pezizomycotina</taxon>
        <taxon>Dothideomycetes</taxon>
        <taxon>Pleosporomycetidae</taxon>
        <taxon>Pleosporales</taxon>
        <taxon>Amniculicolaceae</taxon>
        <taxon>Amniculicola</taxon>
    </lineage>
</organism>
<sequence>LAVLTAALPEPILDAEANVLEAELELDKRACDDSVGCTSLNNVPAGVYCGYCNEVCGNWVHGNAYQLTGRSGSQSCCSYGRRTSCVDASYRDRTLCPI</sequence>
<name>A0A6A5X2P7_9PLEO</name>
<dbReference type="Proteomes" id="UP000799779">
    <property type="component" value="Unassembled WGS sequence"/>
</dbReference>
<proteinExistence type="predicted"/>